<proteinExistence type="predicted"/>
<sequence length="225" mass="26006">ILEVLDKDGIWHFEQSYMPTMLRMNSYDTICHEHLEYYSLLNIKALLNECGFKIIDVVMNSINGGSFAVTACKKENPIKSNDVLIEWLLNNETRMNLNTLKPFKQFKERVYEHRTNLRNLINNLNSDGKKIIGYGASTKGNVLLQFCKFSEKELICMAEVNKEKFGSYTPGSNIPIVSEEEAKSMNPDYMLVLPWHFKETIIKREKKYISNGGKLIFPLPEIEIV</sequence>
<evidence type="ECO:0000313" key="2">
    <source>
        <dbReference type="EMBL" id="SVC75146.1"/>
    </source>
</evidence>
<protein>
    <recommendedName>
        <fullName evidence="1">C-methyltransferase domain-containing protein</fullName>
    </recommendedName>
</protein>
<reference evidence="2" key="1">
    <citation type="submission" date="2018-05" db="EMBL/GenBank/DDBJ databases">
        <authorList>
            <person name="Lanie J.A."/>
            <person name="Ng W.-L."/>
            <person name="Kazmierczak K.M."/>
            <person name="Andrzejewski T.M."/>
            <person name="Davidsen T.M."/>
            <person name="Wayne K.J."/>
            <person name="Tettelin H."/>
            <person name="Glass J.I."/>
            <person name="Rusch D."/>
            <person name="Podicherti R."/>
            <person name="Tsui H.-C.T."/>
            <person name="Winkler M.E."/>
        </authorList>
    </citation>
    <scope>NUCLEOTIDE SEQUENCE</scope>
</reference>
<feature type="domain" description="C-methyltransferase" evidence="1">
    <location>
        <begin position="62"/>
        <end position="220"/>
    </location>
</feature>
<organism evidence="2">
    <name type="scientific">marine metagenome</name>
    <dbReference type="NCBI Taxonomy" id="408172"/>
    <lineage>
        <taxon>unclassified sequences</taxon>
        <taxon>metagenomes</taxon>
        <taxon>ecological metagenomes</taxon>
    </lineage>
</organism>
<feature type="non-terminal residue" evidence="2">
    <location>
        <position position="1"/>
    </location>
</feature>
<gene>
    <name evidence="2" type="ORF">METZ01_LOCUS328000</name>
</gene>
<dbReference type="InterPro" id="IPR029063">
    <property type="entry name" value="SAM-dependent_MTases_sf"/>
</dbReference>
<dbReference type="AlphaFoldDB" id="A0A382PPG0"/>
<dbReference type="InterPro" id="IPR013691">
    <property type="entry name" value="MeTrfase_14"/>
</dbReference>
<dbReference type="EMBL" id="UINC01108788">
    <property type="protein sequence ID" value="SVC75146.1"/>
    <property type="molecule type" value="Genomic_DNA"/>
</dbReference>
<dbReference type="Gene3D" id="3.40.50.720">
    <property type="entry name" value="NAD(P)-binding Rossmann-like Domain"/>
    <property type="match status" value="1"/>
</dbReference>
<name>A0A382PPG0_9ZZZZ</name>
<evidence type="ECO:0000259" key="1">
    <source>
        <dbReference type="Pfam" id="PF08484"/>
    </source>
</evidence>
<dbReference type="Gene3D" id="3.40.50.150">
    <property type="entry name" value="Vaccinia Virus protein VP39"/>
    <property type="match status" value="1"/>
</dbReference>
<dbReference type="Pfam" id="PF08484">
    <property type="entry name" value="Methyltransf_14"/>
    <property type="match status" value="1"/>
</dbReference>
<accession>A0A382PPG0</accession>